<evidence type="ECO:0000313" key="2">
    <source>
        <dbReference type="EMBL" id="CAG8449970.1"/>
    </source>
</evidence>
<dbReference type="OrthoDB" id="10374167at2759"/>
<evidence type="ECO:0000256" key="1">
    <source>
        <dbReference type="SAM" id="MobiDB-lite"/>
    </source>
</evidence>
<evidence type="ECO:0000313" key="3">
    <source>
        <dbReference type="Proteomes" id="UP000789508"/>
    </source>
</evidence>
<protein>
    <submittedName>
        <fullName evidence="2">3266_t:CDS:1</fullName>
    </submittedName>
</protein>
<proteinExistence type="predicted"/>
<dbReference type="EMBL" id="CAJVPS010000087">
    <property type="protein sequence ID" value="CAG8449970.1"/>
    <property type="molecule type" value="Genomic_DNA"/>
</dbReference>
<feature type="region of interest" description="Disordered" evidence="1">
    <location>
        <begin position="110"/>
        <end position="139"/>
    </location>
</feature>
<dbReference type="AlphaFoldDB" id="A0A9N8VG00"/>
<accession>A0A9N8VG00</accession>
<keyword evidence="3" id="KW-1185">Reference proteome</keyword>
<sequence length="249" mass="28848">MERLFRFIEVDYPNTFDDEFPYAPGYCQRKQIAPCTKDGESDFCIRRIPYLKENHVKQEFGMILLQGIKTRLFVKDFYQSIDTAYVKEIHSIKNPLKSIILHENIKEFVQNSQRKSTPPTPPRSPQNLTSTSTSGEDVSETLEKMDNAGSVFLQSLKGEQDGSTISFDDLYYEFIKEYKGFKHEINNDRESTLILNLKEKLEPSPEIIEQQLAHGREYAKLICEKNQLAERNAINALRDPRNVARQVST</sequence>
<gene>
    <name evidence="2" type="ORF">ALEPTO_LOCUS943</name>
</gene>
<comment type="caution">
    <text evidence="2">The sequence shown here is derived from an EMBL/GenBank/DDBJ whole genome shotgun (WGS) entry which is preliminary data.</text>
</comment>
<feature type="compositionally biased region" description="Polar residues" evidence="1">
    <location>
        <begin position="127"/>
        <end position="136"/>
    </location>
</feature>
<dbReference type="Proteomes" id="UP000789508">
    <property type="component" value="Unassembled WGS sequence"/>
</dbReference>
<reference evidence="2" key="1">
    <citation type="submission" date="2021-06" db="EMBL/GenBank/DDBJ databases">
        <authorList>
            <person name="Kallberg Y."/>
            <person name="Tangrot J."/>
            <person name="Rosling A."/>
        </authorList>
    </citation>
    <scope>NUCLEOTIDE SEQUENCE</scope>
    <source>
        <strain evidence="2">FL130A</strain>
    </source>
</reference>
<organism evidence="2 3">
    <name type="scientific">Ambispora leptoticha</name>
    <dbReference type="NCBI Taxonomy" id="144679"/>
    <lineage>
        <taxon>Eukaryota</taxon>
        <taxon>Fungi</taxon>
        <taxon>Fungi incertae sedis</taxon>
        <taxon>Mucoromycota</taxon>
        <taxon>Glomeromycotina</taxon>
        <taxon>Glomeromycetes</taxon>
        <taxon>Archaeosporales</taxon>
        <taxon>Ambisporaceae</taxon>
        <taxon>Ambispora</taxon>
    </lineage>
</organism>
<name>A0A9N8VG00_9GLOM</name>